<dbReference type="OrthoDB" id="1937899at2759"/>
<accession>A0A3Q1GYX3</accession>
<dbReference type="AlphaFoldDB" id="A0A3Q1GYX3"/>
<dbReference type="Pfam" id="PF20811">
    <property type="entry name" value="PARG_cat_N"/>
    <property type="match status" value="1"/>
</dbReference>
<feature type="compositionally biased region" description="Basic and acidic residues" evidence="5">
    <location>
        <begin position="14"/>
        <end position="52"/>
    </location>
</feature>
<reference evidence="8" key="1">
    <citation type="submission" date="2021-04" db="EMBL/GenBank/DDBJ databases">
        <authorList>
            <consortium name="Wellcome Sanger Institute Data Sharing"/>
        </authorList>
    </citation>
    <scope>NUCLEOTIDE SEQUENCE [LARGE SCALE GENOMIC DNA]</scope>
</reference>
<feature type="region of interest" description="Disordered" evidence="5">
    <location>
        <begin position="1"/>
        <end position="96"/>
    </location>
</feature>
<dbReference type="EC" id="3.2.1.143" evidence="2"/>
<keyword evidence="9" id="KW-1185">Reference proteome</keyword>
<dbReference type="Proteomes" id="UP000265040">
    <property type="component" value="Chromosome 12"/>
</dbReference>
<dbReference type="GeneID" id="113158362"/>
<dbReference type="InParanoid" id="A0A3Q1GYX3"/>
<evidence type="ECO:0000259" key="6">
    <source>
        <dbReference type="Pfam" id="PF05028"/>
    </source>
</evidence>
<dbReference type="GO" id="GO:0005975">
    <property type="term" value="P:carbohydrate metabolic process"/>
    <property type="evidence" value="ECO:0007669"/>
    <property type="project" value="InterPro"/>
</dbReference>
<feature type="domain" description="PARG catalytic Macro" evidence="6">
    <location>
        <begin position="360"/>
        <end position="560"/>
    </location>
</feature>
<dbReference type="GO" id="GO:0009225">
    <property type="term" value="P:nucleotide-sugar metabolic process"/>
    <property type="evidence" value="ECO:0007669"/>
    <property type="project" value="TreeGrafter"/>
</dbReference>
<organism evidence="8 9">
    <name type="scientific">Anabas testudineus</name>
    <name type="common">Climbing perch</name>
    <name type="synonym">Anthias testudineus</name>
    <dbReference type="NCBI Taxonomy" id="64144"/>
    <lineage>
        <taxon>Eukaryota</taxon>
        <taxon>Metazoa</taxon>
        <taxon>Chordata</taxon>
        <taxon>Craniata</taxon>
        <taxon>Vertebrata</taxon>
        <taxon>Euteleostomi</taxon>
        <taxon>Actinopterygii</taxon>
        <taxon>Neopterygii</taxon>
        <taxon>Teleostei</taxon>
        <taxon>Neoteleostei</taxon>
        <taxon>Acanthomorphata</taxon>
        <taxon>Anabantaria</taxon>
        <taxon>Anabantiformes</taxon>
        <taxon>Anabantoidei</taxon>
        <taxon>Anabantidae</taxon>
        <taxon>Anabas</taxon>
    </lineage>
</organism>
<feature type="domain" description="PARG helical" evidence="7">
    <location>
        <begin position="243"/>
        <end position="352"/>
    </location>
</feature>
<keyword evidence="3" id="KW-0378">Hydrolase</keyword>
<dbReference type="OMA" id="FVKCIPK"/>
<evidence type="ECO:0000256" key="5">
    <source>
        <dbReference type="SAM" id="MobiDB-lite"/>
    </source>
</evidence>
<dbReference type="GO" id="GO:0006282">
    <property type="term" value="P:regulation of DNA repair"/>
    <property type="evidence" value="ECO:0007669"/>
    <property type="project" value="InterPro"/>
</dbReference>
<feature type="active site" evidence="4">
    <location>
        <position position="392"/>
    </location>
</feature>
<dbReference type="GO" id="GO:0004649">
    <property type="term" value="F:poly(ADP-ribose) glycohydrolase activity"/>
    <property type="evidence" value="ECO:0007669"/>
    <property type="project" value="UniProtKB-EC"/>
</dbReference>
<dbReference type="GO" id="GO:0005634">
    <property type="term" value="C:nucleus"/>
    <property type="evidence" value="ECO:0007669"/>
    <property type="project" value="TreeGrafter"/>
</dbReference>
<evidence type="ECO:0000256" key="4">
    <source>
        <dbReference type="PIRSR" id="PIRSR607724-1"/>
    </source>
</evidence>
<dbReference type="CTD" id="797792"/>
<evidence type="ECO:0000256" key="2">
    <source>
        <dbReference type="ARBA" id="ARBA00012255"/>
    </source>
</evidence>
<reference evidence="8" key="3">
    <citation type="submission" date="2025-09" db="UniProtKB">
        <authorList>
            <consortium name="Ensembl"/>
        </authorList>
    </citation>
    <scope>IDENTIFICATION</scope>
</reference>
<protein>
    <recommendedName>
        <fullName evidence="2">poly(ADP-ribose) glycohydrolase</fullName>
        <ecNumber evidence="2">3.2.1.143</ecNumber>
    </recommendedName>
</protein>
<sequence length="616" mass="70306">MTSRHRNDSSQMKDLLHFDDTWDKQDEKENGSKSKNEEENKAEQKREEERDNYKHKKHQDNSGRSSDQASGSSTSMVPYGAGASGSASVRRRQSEGNDLWREDDTLVCALRDLKRLPECDIKLGDLQFSKTNVILIDVVVFNSRIGLLPQEGRDVWHSTFVKMPNSPESFIVKPGIRSPSQVKRWDLISKQLKALAKKSEVDVERVEKAIMSYNPKYEKQWSFEGLAKFVKCIPKGENDSCALFPKIAALALKLPEHVKKAIPLLQSGQTASITLSQIQIACLLANAFFCTFPHRNTSKPNSEYSSYPTINFSSLFGNWSNRKREKLRAIMHYFRVVTDEKTEPKGLVTFERRHLKQKDIPNWRSCKEKLHKLHVASHGCIETEGTGMLQVDFAASVIGGGVLGTGLVQEEILFLINPELIVSRLFTQKLEDNECLIITGSQQFSCYSGFGDSFEWAGPNEDTLKRDEWRRLQRQIVAIDALNFKHRSEQYHMGKVIRELNKAYCGFKKHGHNEPDIATGKWGCGAFNGDPQLKALVQLMAAAKAKRGLAFFTFMDDKLKCDLEQMYSLLVREEVTVEKLYEHVENYCDEQRSHRGSHVDLFEFIRKTLRPSKSLL</sequence>
<dbReference type="PANTHER" id="PTHR12837">
    <property type="entry name" value="POLY ADP-RIBOSE GLYCOHYDROLASE"/>
    <property type="match status" value="1"/>
</dbReference>
<dbReference type="Pfam" id="PF05028">
    <property type="entry name" value="PARG_cat_C"/>
    <property type="match status" value="1"/>
</dbReference>
<dbReference type="GeneTree" id="ENSGT00390000003652"/>
<dbReference type="STRING" id="64144.ENSATEP00000000616"/>
<dbReference type="Ensembl" id="ENSATET00000000617.3">
    <property type="protein sequence ID" value="ENSATEP00000000604.1"/>
    <property type="gene ID" value="ENSATEG00000000460.3"/>
</dbReference>
<evidence type="ECO:0000313" key="8">
    <source>
        <dbReference type="Ensembl" id="ENSATEP00000000604.1"/>
    </source>
</evidence>
<feature type="active site" evidence="4">
    <location>
        <position position="410"/>
    </location>
</feature>
<dbReference type="PANTHER" id="PTHR12837:SF9">
    <property type="entry name" value="POLY(ADP-RIBOSE) GLYCOHYDROLASE"/>
    <property type="match status" value="1"/>
</dbReference>
<comment type="similarity">
    <text evidence="1">Belongs to the poly(ADP-ribose) glycohydrolase family.</text>
</comment>
<dbReference type="GO" id="GO:1990966">
    <property type="term" value="P:ATP generation from poly-ADP-D-ribose"/>
    <property type="evidence" value="ECO:0007669"/>
    <property type="project" value="TreeGrafter"/>
</dbReference>
<dbReference type="FunCoup" id="A0A3Q1GYX3">
    <property type="interactions" value="1"/>
</dbReference>
<name>A0A3Q1GYX3_ANATE</name>
<reference evidence="8" key="2">
    <citation type="submission" date="2025-08" db="UniProtKB">
        <authorList>
            <consortium name="Ensembl"/>
        </authorList>
    </citation>
    <scope>IDENTIFICATION</scope>
</reference>
<dbReference type="InterPro" id="IPR007724">
    <property type="entry name" value="Poly_GlycHdrlase"/>
</dbReference>
<evidence type="ECO:0000256" key="1">
    <source>
        <dbReference type="ARBA" id="ARBA00009545"/>
    </source>
</evidence>
<proteinExistence type="inferred from homology"/>
<feature type="active site" evidence="4">
    <location>
        <position position="411"/>
    </location>
</feature>
<evidence type="ECO:0000256" key="3">
    <source>
        <dbReference type="ARBA" id="ARBA00022801"/>
    </source>
</evidence>
<evidence type="ECO:0000259" key="7">
    <source>
        <dbReference type="Pfam" id="PF20811"/>
    </source>
</evidence>
<dbReference type="InterPro" id="IPR048362">
    <property type="entry name" value="PARG_helical"/>
</dbReference>
<feature type="compositionally biased region" description="Low complexity" evidence="5">
    <location>
        <begin position="62"/>
        <end position="75"/>
    </location>
</feature>
<dbReference type="GO" id="GO:0005737">
    <property type="term" value="C:cytoplasm"/>
    <property type="evidence" value="ECO:0007669"/>
    <property type="project" value="TreeGrafter"/>
</dbReference>
<dbReference type="RefSeq" id="XP_026210030.1">
    <property type="nucleotide sequence ID" value="XM_026354245.1"/>
</dbReference>
<dbReference type="InterPro" id="IPR046372">
    <property type="entry name" value="PARG_cat_C"/>
</dbReference>
<evidence type="ECO:0000313" key="9">
    <source>
        <dbReference type="Proteomes" id="UP000265040"/>
    </source>
</evidence>